<keyword evidence="6 8" id="KW-0378">Hydrolase</keyword>
<accession>A0A1I2YJ23</accession>
<evidence type="ECO:0000256" key="4">
    <source>
        <dbReference type="ARBA" id="ARBA00013208"/>
    </source>
</evidence>
<evidence type="ECO:0000259" key="9">
    <source>
        <dbReference type="Pfam" id="PF10502"/>
    </source>
</evidence>
<sequence>MKSNIKAVIIDWVKTIVLAVILSFVFRTYVAEATWIPSESMMPTLKVGDHLIMDKIVYKIEGIKRGDIVIFNPPPTAQLEEKVLIKRVVGLSGETISVKNGAVLINGVPIEEPYIAEKPRDDFGPYRIPKDQVFVMGDNRNNSYDSRFWGPLPISNIIGKAEFRYYPLNDIGMLNHN</sequence>
<dbReference type="PROSITE" id="PS00761">
    <property type="entry name" value="SPASE_I_3"/>
    <property type="match status" value="1"/>
</dbReference>
<dbReference type="STRING" id="341036.SAMN05660649_04450"/>
<gene>
    <name evidence="10" type="ORF">SAMN05660649_04450</name>
</gene>
<dbReference type="GO" id="GO:0005886">
    <property type="term" value="C:plasma membrane"/>
    <property type="evidence" value="ECO:0007669"/>
    <property type="project" value="UniProtKB-SubCell"/>
</dbReference>
<dbReference type="GO" id="GO:0009003">
    <property type="term" value="F:signal peptidase activity"/>
    <property type="evidence" value="ECO:0007669"/>
    <property type="project" value="UniProtKB-EC"/>
</dbReference>
<dbReference type="PANTHER" id="PTHR43390:SF1">
    <property type="entry name" value="CHLOROPLAST PROCESSING PEPTIDASE"/>
    <property type="match status" value="1"/>
</dbReference>
<proteinExistence type="inferred from homology"/>
<dbReference type="PANTHER" id="PTHR43390">
    <property type="entry name" value="SIGNAL PEPTIDASE I"/>
    <property type="match status" value="1"/>
</dbReference>
<dbReference type="InterPro" id="IPR019533">
    <property type="entry name" value="Peptidase_S26"/>
</dbReference>
<name>A0A1I2YJ23_9FIRM</name>
<evidence type="ECO:0000256" key="6">
    <source>
        <dbReference type="ARBA" id="ARBA00022801"/>
    </source>
</evidence>
<evidence type="ECO:0000313" key="11">
    <source>
        <dbReference type="Proteomes" id="UP000199337"/>
    </source>
</evidence>
<dbReference type="GO" id="GO:0006465">
    <property type="term" value="P:signal peptide processing"/>
    <property type="evidence" value="ECO:0007669"/>
    <property type="project" value="InterPro"/>
</dbReference>
<keyword evidence="11" id="KW-1185">Reference proteome</keyword>
<dbReference type="InterPro" id="IPR000223">
    <property type="entry name" value="Pept_S26A_signal_pept_1"/>
</dbReference>
<feature type="domain" description="Peptidase S26" evidence="9">
    <location>
        <begin position="10"/>
        <end position="166"/>
    </location>
</feature>
<dbReference type="NCBIfam" id="TIGR02227">
    <property type="entry name" value="sigpep_I_bact"/>
    <property type="match status" value="1"/>
</dbReference>
<dbReference type="Proteomes" id="UP000199337">
    <property type="component" value="Unassembled WGS sequence"/>
</dbReference>
<dbReference type="PROSITE" id="PS00501">
    <property type="entry name" value="SPASE_I_1"/>
    <property type="match status" value="1"/>
</dbReference>
<feature type="active site" evidence="7">
    <location>
        <position position="86"/>
    </location>
</feature>
<dbReference type="Gene3D" id="2.10.109.10">
    <property type="entry name" value="Umud Fragment, subunit A"/>
    <property type="match status" value="1"/>
</dbReference>
<dbReference type="GO" id="GO:0004252">
    <property type="term" value="F:serine-type endopeptidase activity"/>
    <property type="evidence" value="ECO:0007669"/>
    <property type="project" value="InterPro"/>
</dbReference>
<evidence type="ECO:0000256" key="3">
    <source>
        <dbReference type="ARBA" id="ARBA00009370"/>
    </source>
</evidence>
<dbReference type="InterPro" id="IPR019756">
    <property type="entry name" value="Pept_S26A_signal_pept_1_Ser-AS"/>
</dbReference>
<evidence type="ECO:0000256" key="2">
    <source>
        <dbReference type="ARBA" id="ARBA00004401"/>
    </source>
</evidence>
<dbReference type="CDD" id="cd06530">
    <property type="entry name" value="S26_SPase_I"/>
    <property type="match status" value="1"/>
</dbReference>
<evidence type="ECO:0000256" key="1">
    <source>
        <dbReference type="ARBA" id="ARBA00000677"/>
    </source>
</evidence>
<dbReference type="EMBL" id="FOOX01000021">
    <property type="protein sequence ID" value="SFH25497.1"/>
    <property type="molecule type" value="Genomic_DNA"/>
</dbReference>
<evidence type="ECO:0000256" key="8">
    <source>
        <dbReference type="RuleBase" id="RU362042"/>
    </source>
</evidence>
<organism evidence="10 11">
    <name type="scientific">Desulfotruncus arcticus DSM 17038</name>
    <dbReference type="NCBI Taxonomy" id="1121424"/>
    <lineage>
        <taxon>Bacteria</taxon>
        <taxon>Bacillati</taxon>
        <taxon>Bacillota</taxon>
        <taxon>Clostridia</taxon>
        <taxon>Eubacteriales</taxon>
        <taxon>Desulfallaceae</taxon>
        <taxon>Desulfotruncus</taxon>
    </lineage>
</organism>
<dbReference type="InterPro" id="IPR019758">
    <property type="entry name" value="Pept_S26A_signal_pept_1_CS"/>
</dbReference>
<reference evidence="11" key="1">
    <citation type="submission" date="2016-10" db="EMBL/GenBank/DDBJ databases">
        <authorList>
            <person name="Varghese N."/>
            <person name="Submissions S."/>
        </authorList>
    </citation>
    <scope>NUCLEOTIDE SEQUENCE [LARGE SCALE GENOMIC DNA]</scope>
    <source>
        <strain evidence="11">DSM 17038</strain>
    </source>
</reference>
<dbReference type="PRINTS" id="PR00727">
    <property type="entry name" value="LEADERPTASE"/>
</dbReference>
<comment type="catalytic activity">
    <reaction evidence="1 8">
        <text>Cleavage of hydrophobic, N-terminal signal or leader sequences from secreted and periplasmic proteins.</text>
        <dbReference type="EC" id="3.4.21.89"/>
    </reaction>
</comment>
<protein>
    <recommendedName>
        <fullName evidence="4 8">Signal peptidase I</fullName>
        <ecNumber evidence="4 8">3.4.21.89</ecNumber>
    </recommendedName>
</protein>
<feature type="active site" evidence="7">
    <location>
        <position position="40"/>
    </location>
</feature>
<keyword evidence="5 8" id="KW-0645">Protease</keyword>
<dbReference type="OrthoDB" id="9802919at2"/>
<dbReference type="AlphaFoldDB" id="A0A1I2YJ23"/>
<evidence type="ECO:0000256" key="5">
    <source>
        <dbReference type="ARBA" id="ARBA00022670"/>
    </source>
</evidence>
<dbReference type="SUPFAM" id="SSF51306">
    <property type="entry name" value="LexA/Signal peptidase"/>
    <property type="match status" value="1"/>
</dbReference>
<dbReference type="InterPro" id="IPR036286">
    <property type="entry name" value="LexA/Signal_pep-like_sf"/>
</dbReference>
<dbReference type="EC" id="3.4.21.89" evidence="4 8"/>
<dbReference type="Pfam" id="PF10502">
    <property type="entry name" value="Peptidase_S26"/>
    <property type="match status" value="1"/>
</dbReference>
<dbReference type="RefSeq" id="WP_092474511.1">
    <property type="nucleotide sequence ID" value="NZ_FOOX01000021.1"/>
</dbReference>
<comment type="similarity">
    <text evidence="3 8">Belongs to the peptidase S26 family.</text>
</comment>
<evidence type="ECO:0000256" key="7">
    <source>
        <dbReference type="PIRSR" id="PIRSR600223-1"/>
    </source>
</evidence>
<comment type="subcellular location">
    <subcellularLocation>
        <location evidence="2">Cell membrane</location>
        <topology evidence="2">Single-pass type II membrane protein</topology>
    </subcellularLocation>
    <subcellularLocation>
        <location evidence="8">Membrane</location>
        <topology evidence="8">Single-pass type II membrane protein</topology>
    </subcellularLocation>
</comment>
<evidence type="ECO:0000313" key="10">
    <source>
        <dbReference type="EMBL" id="SFH25497.1"/>
    </source>
</evidence>